<sequence length="180" mass="20582">MVSNHRSSSMKHVTRSVNEARQCTIPIIPEKRTSHSARTSRRAIHLLKAGWKESEIVRILGFQSRKELRKTLALYRAQARPKATISRSLQTSPVATSKTLLRPSRSMPDFDQAAKHRHSRSRAVQPNHEAAHRVHHTNNHRPHKGSRHGRDLAFMEERHGLWGFLTAVRVYISMRTTPAG</sequence>
<accession>A0A8J6E111</accession>
<comment type="caution">
    <text evidence="2">The sequence shown here is derived from an EMBL/GenBank/DDBJ whole genome shotgun (WGS) entry which is preliminary data.</text>
</comment>
<reference evidence="2" key="1">
    <citation type="submission" date="2021-05" db="EMBL/GenBank/DDBJ databases">
        <title>A free-living protist that lacks canonical eukaryotic 1 DNA replication and segregation systems.</title>
        <authorList>
            <person name="Salas-Leiva D.E."/>
            <person name="Tromer E.C."/>
            <person name="Curtis B.A."/>
            <person name="Jerlstrom-Hultqvist J."/>
            <person name="Kolisko M."/>
            <person name="Yi Z."/>
            <person name="Salas-Leiva J.S."/>
            <person name="Gallot-Lavallee L."/>
            <person name="Kops G.J.P.L."/>
            <person name="Archibald J.M."/>
            <person name="Simpson A.G.B."/>
            <person name="Roger A.J."/>
        </authorList>
    </citation>
    <scope>NUCLEOTIDE SEQUENCE</scope>
    <source>
        <strain evidence="2">BICM</strain>
    </source>
</reference>
<evidence type="ECO:0000256" key="1">
    <source>
        <dbReference type="SAM" id="MobiDB-lite"/>
    </source>
</evidence>
<feature type="compositionally biased region" description="Basic residues" evidence="1">
    <location>
        <begin position="133"/>
        <end position="147"/>
    </location>
</feature>
<dbReference type="Proteomes" id="UP000717585">
    <property type="component" value="Unassembled WGS sequence"/>
</dbReference>
<organism evidence="2 3">
    <name type="scientific">Carpediemonas membranifera</name>
    <dbReference type="NCBI Taxonomy" id="201153"/>
    <lineage>
        <taxon>Eukaryota</taxon>
        <taxon>Metamonada</taxon>
        <taxon>Carpediemonas-like organisms</taxon>
        <taxon>Carpediemonas</taxon>
    </lineage>
</organism>
<evidence type="ECO:0000313" key="2">
    <source>
        <dbReference type="EMBL" id="KAG9392858.1"/>
    </source>
</evidence>
<keyword evidence="3" id="KW-1185">Reference proteome</keyword>
<feature type="region of interest" description="Disordered" evidence="1">
    <location>
        <begin position="112"/>
        <end position="148"/>
    </location>
</feature>
<evidence type="ECO:0000313" key="3">
    <source>
        <dbReference type="Proteomes" id="UP000717585"/>
    </source>
</evidence>
<dbReference type="EMBL" id="JAHDYR010000031">
    <property type="protein sequence ID" value="KAG9392858.1"/>
    <property type="molecule type" value="Genomic_DNA"/>
</dbReference>
<protein>
    <submittedName>
        <fullName evidence="2">Uncharacterized protein</fullName>
    </submittedName>
</protein>
<gene>
    <name evidence="2" type="ORF">J8273_5791</name>
</gene>
<dbReference type="AlphaFoldDB" id="A0A8J6E111"/>
<name>A0A8J6E111_9EUKA</name>
<proteinExistence type="predicted"/>